<evidence type="ECO:0000313" key="1">
    <source>
        <dbReference type="EMBL" id="SUZ28193.1"/>
    </source>
</evidence>
<sequence length="75" mass="7841">MREALGNAAIQGDLGLPPDLQISGIALLAHDLSTHPAAYAMRHRIPYTSIATQRTKLAPKLAVHVGGCARAAGLM</sequence>
<proteinExistence type="predicted"/>
<reference evidence="1 2" key="1">
    <citation type="submission" date="2018-06" db="EMBL/GenBank/DDBJ databases">
        <authorList>
            <person name="Pothier F. J."/>
        </authorList>
    </citation>
    <scope>NUCLEOTIDE SEQUENCE [LARGE SCALE GENOMIC DNA]</scope>
    <source>
        <strain evidence="1 2">CPBF 424</strain>
    </source>
</reference>
<dbReference type="EMBL" id="UIHB01000002">
    <property type="protein sequence ID" value="SUZ28193.1"/>
    <property type="molecule type" value="Genomic_DNA"/>
</dbReference>
<dbReference type="RefSeq" id="WP_115676895.1">
    <property type="nucleotide sequence ID" value="NZ_LR994544.1"/>
</dbReference>
<gene>
    <name evidence="1" type="ORF">CPBF424_19980</name>
</gene>
<keyword evidence="2" id="KW-1185">Reference proteome</keyword>
<evidence type="ECO:0000313" key="2">
    <source>
        <dbReference type="Proteomes" id="UP000254168"/>
    </source>
</evidence>
<organism evidence="1 2">
    <name type="scientific">Xanthomonas euroxanthea</name>
    <dbReference type="NCBI Taxonomy" id="2259622"/>
    <lineage>
        <taxon>Bacteria</taxon>
        <taxon>Pseudomonadati</taxon>
        <taxon>Pseudomonadota</taxon>
        <taxon>Gammaproteobacteria</taxon>
        <taxon>Lysobacterales</taxon>
        <taxon>Lysobacteraceae</taxon>
        <taxon>Xanthomonas</taxon>
    </lineage>
</organism>
<dbReference type="Proteomes" id="UP000254168">
    <property type="component" value="Unassembled WGS sequence"/>
</dbReference>
<name>A0AA46C8C9_9XANT</name>
<dbReference type="AlphaFoldDB" id="A0AA46C8C9"/>
<protein>
    <submittedName>
        <fullName evidence="1">Uncharacterized protein</fullName>
    </submittedName>
</protein>
<accession>A0AA46C8C9</accession>
<comment type="caution">
    <text evidence="1">The sequence shown here is derived from an EMBL/GenBank/DDBJ whole genome shotgun (WGS) entry which is preliminary data.</text>
</comment>